<evidence type="ECO:0000313" key="3">
    <source>
        <dbReference type="EMBL" id="CDJ52829.1"/>
    </source>
</evidence>
<sequence length="345" mass="36899">MSTRKPQRSRKAPRCPPSQIQGDEPVTGKVPNTEVLSNAIPAEITEGDSATPRSLPGYIVQNYITSMVFHAYIAFAPALLLRILRQASPFSKWSSNAINALSVFLANASWMELLNFSCTGDAGSAFIAAIQEKRFLEARGSSLAPAKKRVWLLGAISGLLGATTVGILIAAFSWVNPFGGISPLPQELFRLVGKTEKEEPSILADVVDATMTTKQRSLAAAFIRTVAVFVANLCPAAFVPLSSGIQNTAVFTSAEFYLELRHARRINLCVLLLAIVAGLPFCTVVGGPMLGISFAALVAGARLDPWCFILTASADILAALCATLCVRPVPYTFATVRTLRIKKAT</sequence>
<feature type="transmembrane region" description="Helical" evidence="2">
    <location>
        <begin position="308"/>
        <end position="333"/>
    </location>
</feature>
<dbReference type="EMBL" id="HG713202">
    <property type="protein sequence ID" value="CDJ52829.1"/>
    <property type="molecule type" value="Genomic_DNA"/>
</dbReference>
<dbReference type="OrthoDB" id="347010at2759"/>
<feature type="transmembrane region" description="Helical" evidence="2">
    <location>
        <begin position="104"/>
        <end position="130"/>
    </location>
</feature>
<feature type="transmembrane region" description="Helical" evidence="2">
    <location>
        <begin position="266"/>
        <end position="296"/>
    </location>
</feature>
<evidence type="ECO:0008006" key="5">
    <source>
        <dbReference type="Google" id="ProtNLM"/>
    </source>
</evidence>
<feature type="compositionally biased region" description="Basic residues" evidence="1">
    <location>
        <begin position="1"/>
        <end position="13"/>
    </location>
</feature>
<evidence type="ECO:0000313" key="4">
    <source>
        <dbReference type="Proteomes" id="UP000030750"/>
    </source>
</evidence>
<feature type="region of interest" description="Disordered" evidence="1">
    <location>
        <begin position="1"/>
        <end position="31"/>
    </location>
</feature>
<gene>
    <name evidence="3" type="ORF">EBH_0005070</name>
</gene>
<keyword evidence="2" id="KW-0812">Transmembrane</keyword>
<dbReference type="VEuPathDB" id="ToxoDB:EBH_0005070"/>
<keyword evidence="4" id="KW-1185">Reference proteome</keyword>
<protein>
    <recommendedName>
        <fullName evidence="5">Transmembrane protein</fullName>
    </recommendedName>
</protein>
<name>U6LW36_9EIME</name>
<reference evidence="3" key="2">
    <citation type="submission" date="2013-10" db="EMBL/GenBank/DDBJ databases">
        <authorList>
            <person name="Aslett M."/>
        </authorList>
    </citation>
    <scope>NUCLEOTIDE SEQUENCE [LARGE SCALE GENOMIC DNA]</scope>
    <source>
        <strain evidence="3">Houghton</strain>
    </source>
</reference>
<feature type="transmembrane region" description="Helical" evidence="2">
    <location>
        <begin position="63"/>
        <end position="84"/>
    </location>
</feature>
<proteinExistence type="predicted"/>
<feature type="transmembrane region" description="Helical" evidence="2">
    <location>
        <begin position="221"/>
        <end position="245"/>
    </location>
</feature>
<feature type="transmembrane region" description="Helical" evidence="2">
    <location>
        <begin position="150"/>
        <end position="175"/>
    </location>
</feature>
<keyword evidence="2" id="KW-1133">Transmembrane helix</keyword>
<keyword evidence="2" id="KW-0472">Membrane</keyword>
<dbReference type="AlphaFoldDB" id="U6LW36"/>
<reference evidence="3" key="1">
    <citation type="submission" date="2013-10" db="EMBL/GenBank/DDBJ databases">
        <title>Genomic analysis of the causative agents of coccidiosis in chickens.</title>
        <authorList>
            <person name="Reid A.J."/>
            <person name="Blake D."/>
            <person name="Billington K."/>
            <person name="Browne H."/>
            <person name="Dunn M."/>
            <person name="Hung S."/>
            <person name="Kawahara F."/>
            <person name="Miranda-Saavedra D."/>
            <person name="Mourier T."/>
            <person name="Nagra H."/>
            <person name="Otto T.D."/>
            <person name="Rawlings N."/>
            <person name="Sanchez A."/>
            <person name="Sanders M."/>
            <person name="Subramaniam C."/>
            <person name="Tay Y."/>
            <person name="Dear P."/>
            <person name="Doerig C."/>
            <person name="Gruber A."/>
            <person name="Parkinson J."/>
            <person name="Shirley M."/>
            <person name="Wan K.L."/>
            <person name="Berriman M."/>
            <person name="Tomley F."/>
            <person name="Pain A."/>
        </authorList>
    </citation>
    <scope>NUCLEOTIDE SEQUENCE [LARGE SCALE GENOMIC DNA]</scope>
    <source>
        <strain evidence="3">Houghton</strain>
    </source>
</reference>
<dbReference type="Proteomes" id="UP000030750">
    <property type="component" value="Unassembled WGS sequence"/>
</dbReference>
<organism evidence="3 4">
    <name type="scientific">Eimeria brunetti</name>
    <dbReference type="NCBI Taxonomy" id="51314"/>
    <lineage>
        <taxon>Eukaryota</taxon>
        <taxon>Sar</taxon>
        <taxon>Alveolata</taxon>
        <taxon>Apicomplexa</taxon>
        <taxon>Conoidasida</taxon>
        <taxon>Coccidia</taxon>
        <taxon>Eucoccidiorida</taxon>
        <taxon>Eimeriorina</taxon>
        <taxon>Eimeriidae</taxon>
        <taxon>Eimeria</taxon>
    </lineage>
</organism>
<evidence type="ECO:0000256" key="2">
    <source>
        <dbReference type="SAM" id="Phobius"/>
    </source>
</evidence>
<accession>U6LW36</accession>
<evidence type="ECO:0000256" key="1">
    <source>
        <dbReference type="SAM" id="MobiDB-lite"/>
    </source>
</evidence>